<evidence type="ECO:0000256" key="4">
    <source>
        <dbReference type="ARBA" id="ARBA00022989"/>
    </source>
</evidence>
<accession>A0AAD9LBE3</accession>
<dbReference type="GO" id="GO:0005783">
    <property type="term" value="C:endoplasmic reticulum"/>
    <property type="evidence" value="ECO:0007669"/>
    <property type="project" value="TreeGrafter"/>
</dbReference>
<reference evidence="8" key="1">
    <citation type="submission" date="2023-08" db="EMBL/GenBank/DDBJ databases">
        <title>Reference Genome Resource for the Citrus Pathogen Phytophthora citrophthora.</title>
        <authorList>
            <person name="Moller H."/>
            <person name="Coetzee B."/>
            <person name="Rose L.J."/>
            <person name="Van Niekerk J.M."/>
        </authorList>
    </citation>
    <scope>NUCLEOTIDE SEQUENCE</scope>
    <source>
        <strain evidence="8">STE-U-9442</strain>
    </source>
</reference>
<dbReference type="PROSITE" id="PS50275">
    <property type="entry name" value="SAC"/>
    <property type="match status" value="1"/>
</dbReference>
<keyword evidence="4 6" id="KW-1133">Transmembrane helix</keyword>
<dbReference type="Gene3D" id="1.20.1080.10">
    <property type="entry name" value="Glycerol uptake facilitator protein"/>
    <property type="match status" value="1"/>
</dbReference>
<sequence>MASSIMDWVVVDKGMLSRLLYPNPVCLLSRWKCAQLNDHHMAYGYKQPGADAPKQQVGALLLILNVFSAEQGGFICSMNATRHTAKFMNQSGTIFGLFLKLPLSFADVFANVLFVTLAVLNVPVRGMEELVLAIGGSTGANVDKFEEFNVAVCAPGGGKNEPVTTDNKETEVPTKKQKLSKKELARLEIASAAAQSLALQDCVAHLLCRVETVTEDDGHLLLRCTQLAGWTRQDYWDGRNFVPQDGTNAEPYLTFLGSKIFGYAPFQPPKAMDRNVLLATLRPLALECVSEFVGTFILVFLGTASIATAAFTRPDSSDLAIEQVSVGWGFAAMLATFIAAPGSGAHLNPAVTLAIAVSPHSRSGFPKRKIPAYMLFQLLGATFAGLAVYIMFGSTIERYENRLELNRGTASSSLSAVAFGASFPHPQLVYGTGEGQSLWQKSDVSAFGALFLEILGTIVFVLIHRVIRQRVQPTGDMSFVNSAPPTAQDKEDLPTPRLPPTPLAPLYVGTSMAALNMVMTPFTQACLNPARDFGPRMVAAIAGWGSVALPGEQADAFWVYLVGPLVGAVLGSLIYDVAIHPGLQTREEAAAAWMRHQQIECEAILEQLEKSQTLLSVTTGGFESLATRGLHHSDFRDSPTPHNFRLSSPRIAPQVSIMPPTDKKKHYELVVQDDFLVVLHPSHPLSLQIPRSSSTDASLGLCVEHMEDFQHVHGRRMAFDAIYGVFWLLRGPYLAVVTQSKLVAKGVKDAEIRLVEKLELLLIPTQNLPTLTPQQEQDELAYIDMITGGIAAQKLHFSKEFDLTHTLQRIAAFDGKIGSIAERADDRFFWNKSLCSAFIDQKFFEWVTPMVQAHVELTEQLKVKDKSFRILYISRRSCKRQGMRFTMRGIDDDGNVANFVETEQICLFEDGRQTSFVQIRGSIPVFWSSPVTMKYAPKVYQAGDVERDVAAFQKHAYQLMSLYGRVLFVNLIDKKKEQLKLGEAMAKTVADAATKDSHILAAVRLVWFDFHRECRNMKWGNLEKLINQVDDDFLDHGYFCKNADGKVVNKQSGVVRTNCMDNLDRTNVVQSLFGRRSLMLQLNETEALQGNVLNSPFEDFERTFKRVWGNNADAISLFYAGTGALKTDFTRTGKRTKKGALMDGYNSCMRYIINNFMDGYRQDVLDLLLGRFNVSRSKPSPFQTQGETLESVLAKLMGFMVALFLVETYRSGGQSYMFERLFRSVLLTLLICVGVFSVLVKKGNSLGQKLVRLPSLRPQDGCMTTWKR</sequence>
<dbReference type="Pfam" id="PF00230">
    <property type="entry name" value="MIP"/>
    <property type="match status" value="2"/>
</dbReference>
<dbReference type="PRINTS" id="PR00783">
    <property type="entry name" value="MINTRINSICP"/>
</dbReference>
<feature type="transmembrane region" description="Helical" evidence="6">
    <location>
        <begin position="324"/>
        <end position="343"/>
    </location>
</feature>
<organism evidence="8 9">
    <name type="scientific">Phytophthora citrophthora</name>
    <dbReference type="NCBI Taxonomy" id="4793"/>
    <lineage>
        <taxon>Eukaryota</taxon>
        <taxon>Sar</taxon>
        <taxon>Stramenopiles</taxon>
        <taxon>Oomycota</taxon>
        <taxon>Peronosporomycetes</taxon>
        <taxon>Peronosporales</taxon>
        <taxon>Peronosporaceae</taxon>
        <taxon>Phytophthora</taxon>
    </lineage>
</organism>
<dbReference type="Pfam" id="PF02383">
    <property type="entry name" value="Syja_N"/>
    <property type="match status" value="1"/>
</dbReference>
<evidence type="ECO:0000256" key="5">
    <source>
        <dbReference type="ARBA" id="ARBA00023136"/>
    </source>
</evidence>
<evidence type="ECO:0000313" key="8">
    <source>
        <dbReference type="EMBL" id="KAK1930368.1"/>
    </source>
</evidence>
<keyword evidence="9" id="KW-1185">Reference proteome</keyword>
<evidence type="ECO:0000256" key="2">
    <source>
        <dbReference type="ARBA" id="ARBA00022448"/>
    </source>
</evidence>
<protein>
    <submittedName>
        <fullName evidence="8">Phosphatidylinositide phosphatase SAC1</fullName>
    </submittedName>
</protein>
<keyword evidence="2" id="KW-0813">Transport</keyword>
<comment type="subcellular location">
    <subcellularLocation>
        <location evidence="1">Membrane</location>
        <topology evidence="1">Multi-pass membrane protein</topology>
    </subcellularLocation>
</comment>
<keyword evidence="3 6" id="KW-0812">Transmembrane</keyword>
<dbReference type="PROSITE" id="PS00221">
    <property type="entry name" value="MIP"/>
    <property type="match status" value="1"/>
</dbReference>
<dbReference type="InterPro" id="IPR012349">
    <property type="entry name" value="Split_barrel_FMN-bd"/>
</dbReference>
<dbReference type="Gene3D" id="2.30.110.10">
    <property type="entry name" value="Electron Transport, Fmn-binding Protein, Chain A"/>
    <property type="match status" value="1"/>
</dbReference>
<dbReference type="Proteomes" id="UP001259832">
    <property type="component" value="Unassembled WGS sequence"/>
</dbReference>
<feature type="domain" description="SAC" evidence="7">
    <location>
        <begin position="786"/>
        <end position="1121"/>
    </location>
</feature>
<dbReference type="SUPFAM" id="SSF81338">
    <property type="entry name" value="Aquaporin-like"/>
    <property type="match status" value="1"/>
</dbReference>
<evidence type="ECO:0000259" key="7">
    <source>
        <dbReference type="PROSITE" id="PS50275"/>
    </source>
</evidence>
<dbReference type="CDD" id="cd00333">
    <property type="entry name" value="MIP"/>
    <property type="match status" value="1"/>
</dbReference>
<evidence type="ECO:0000256" key="6">
    <source>
        <dbReference type="SAM" id="Phobius"/>
    </source>
</evidence>
<dbReference type="GO" id="GO:0016020">
    <property type="term" value="C:membrane"/>
    <property type="evidence" value="ECO:0007669"/>
    <property type="project" value="UniProtKB-SubCell"/>
</dbReference>
<keyword evidence="5 6" id="KW-0472">Membrane</keyword>
<feature type="transmembrane region" description="Helical" evidence="6">
    <location>
        <begin position="557"/>
        <end position="575"/>
    </location>
</feature>
<dbReference type="InterPro" id="IPR023271">
    <property type="entry name" value="Aquaporin-like"/>
</dbReference>
<dbReference type="AlphaFoldDB" id="A0AAD9LBE3"/>
<comment type="caution">
    <text evidence="8">The sequence shown here is derived from an EMBL/GenBank/DDBJ whole genome shotgun (WGS) entry which is preliminary data.</text>
</comment>
<feature type="transmembrane region" description="Helical" evidence="6">
    <location>
        <begin position="444"/>
        <end position="463"/>
    </location>
</feature>
<feature type="transmembrane region" description="Helical" evidence="6">
    <location>
        <begin position="404"/>
        <end position="424"/>
    </location>
</feature>
<name>A0AAD9LBE3_9STRA</name>
<feature type="transmembrane region" description="Helical" evidence="6">
    <location>
        <begin position="1221"/>
        <end position="1240"/>
    </location>
</feature>
<dbReference type="PANTHER" id="PTHR45662:SF2">
    <property type="entry name" value="PHOSPHATIDYLINOSITOL-3-PHOSPHATASE SAC1"/>
    <property type="match status" value="1"/>
</dbReference>
<dbReference type="GO" id="GO:0015267">
    <property type="term" value="F:channel activity"/>
    <property type="evidence" value="ECO:0007669"/>
    <property type="project" value="InterPro"/>
</dbReference>
<dbReference type="InterPro" id="IPR022357">
    <property type="entry name" value="MIP_CS"/>
</dbReference>
<evidence type="ECO:0000256" key="3">
    <source>
        <dbReference type="ARBA" id="ARBA00022692"/>
    </source>
</evidence>
<dbReference type="EMBL" id="JASMQC010000039">
    <property type="protein sequence ID" value="KAK1930368.1"/>
    <property type="molecule type" value="Genomic_DNA"/>
</dbReference>
<gene>
    <name evidence="8" type="ORF">P3T76_014039</name>
</gene>
<dbReference type="PANTHER" id="PTHR45662">
    <property type="entry name" value="PHOSPHATIDYLINOSITIDE PHOSPHATASE SAC1"/>
    <property type="match status" value="1"/>
</dbReference>
<feature type="transmembrane region" description="Helical" evidence="6">
    <location>
        <begin position="292"/>
        <end position="312"/>
    </location>
</feature>
<feature type="transmembrane region" description="Helical" evidence="6">
    <location>
        <begin position="370"/>
        <end position="392"/>
    </location>
</feature>
<proteinExistence type="predicted"/>
<evidence type="ECO:0000313" key="9">
    <source>
        <dbReference type="Proteomes" id="UP001259832"/>
    </source>
</evidence>
<dbReference type="GO" id="GO:0043812">
    <property type="term" value="F:phosphatidylinositol-4-phosphate phosphatase activity"/>
    <property type="evidence" value="ECO:0007669"/>
    <property type="project" value="TreeGrafter"/>
</dbReference>
<dbReference type="InterPro" id="IPR000425">
    <property type="entry name" value="MIP"/>
</dbReference>
<dbReference type="InterPro" id="IPR002013">
    <property type="entry name" value="SAC_dom"/>
</dbReference>
<dbReference type="GO" id="GO:0046856">
    <property type="term" value="P:phosphatidylinositol dephosphorylation"/>
    <property type="evidence" value="ECO:0007669"/>
    <property type="project" value="TreeGrafter"/>
</dbReference>
<evidence type="ECO:0000256" key="1">
    <source>
        <dbReference type="ARBA" id="ARBA00004141"/>
    </source>
</evidence>